<evidence type="ECO:0000256" key="1">
    <source>
        <dbReference type="SAM" id="Phobius"/>
    </source>
</evidence>
<dbReference type="Proteomes" id="UP000214588">
    <property type="component" value="Unassembled WGS sequence"/>
</dbReference>
<keyword evidence="1" id="KW-0812">Transmembrane</keyword>
<dbReference type="OrthoDB" id="1698854at2"/>
<evidence type="ECO:0000313" key="2">
    <source>
        <dbReference type="EMBL" id="OWZ82765.1"/>
    </source>
</evidence>
<name>A0A226BUV8_9FIRM</name>
<feature type="transmembrane region" description="Helical" evidence="1">
    <location>
        <begin position="37"/>
        <end position="55"/>
    </location>
</feature>
<feature type="transmembrane region" description="Helical" evidence="1">
    <location>
        <begin position="6"/>
        <end position="25"/>
    </location>
</feature>
<protein>
    <recommendedName>
        <fullName evidence="4">DUF1294 domain-containing protein</fullName>
    </recommendedName>
</protein>
<keyword evidence="1" id="KW-0472">Membrane</keyword>
<keyword evidence="3" id="KW-1185">Reference proteome</keyword>
<comment type="caution">
    <text evidence="2">The sequence shown here is derived from an EMBL/GenBank/DDBJ whole genome shotgun (WGS) entry which is preliminary data.</text>
</comment>
<dbReference type="Pfam" id="PF06961">
    <property type="entry name" value="DUF1294"/>
    <property type="match status" value="1"/>
</dbReference>
<dbReference type="InterPro" id="IPR010718">
    <property type="entry name" value="DUF1294"/>
</dbReference>
<evidence type="ECO:0000313" key="3">
    <source>
        <dbReference type="Proteomes" id="UP000214588"/>
    </source>
</evidence>
<keyword evidence="1" id="KW-1133">Transmembrane helix</keyword>
<feature type="transmembrane region" description="Helical" evidence="1">
    <location>
        <begin position="67"/>
        <end position="85"/>
    </location>
</feature>
<gene>
    <name evidence="2" type="ORF">CDO51_12340</name>
</gene>
<dbReference type="EMBL" id="NIQC01000043">
    <property type="protein sequence ID" value="OWZ82765.1"/>
    <property type="molecule type" value="Genomic_DNA"/>
</dbReference>
<reference evidence="2 3" key="1">
    <citation type="submission" date="2017-06" db="EMBL/GenBank/DDBJ databases">
        <title>Draft Genome Sequence of Natranaerobius trueperi halophilic, alkalithermophilic bacteria from soda lakes.</title>
        <authorList>
            <person name="Zhao B."/>
        </authorList>
    </citation>
    <scope>NUCLEOTIDE SEQUENCE [LARGE SCALE GENOMIC DNA]</scope>
    <source>
        <strain evidence="2 3">DSM 18760</strain>
    </source>
</reference>
<dbReference type="AlphaFoldDB" id="A0A226BUV8"/>
<accession>A0A226BUV8</accession>
<organism evidence="2 3">
    <name type="scientific">Natranaerobius trueperi</name>
    <dbReference type="NCBI Taxonomy" id="759412"/>
    <lineage>
        <taxon>Bacteria</taxon>
        <taxon>Bacillati</taxon>
        <taxon>Bacillota</taxon>
        <taxon>Clostridia</taxon>
        <taxon>Natranaerobiales</taxon>
        <taxon>Natranaerobiaceae</taxon>
        <taxon>Natranaerobius</taxon>
    </lineage>
</organism>
<sequence length="86" mass="9872">MGFLLWTGLLIINLYSFIIMGLDKYFAKQNKDRISEFHLMLTATIGGSFGIYIGMKFFRHKTKHIKFTIGVPLLLLLNIGTIYVLT</sequence>
<evidence type="ECO:0008006" key="4">
    <source>
        <dbReference type="Google" id="ProtNLM"/>
    </source>
</evidence>
<proteinExistence type="predicted"/>